<dbReference type="SUPFAM" id="SSF52833">
    <property type="entry name" value="Thioredoxin-like"/>
    <property type="match status" value="1"/>
</dbReference>
<dbReference type="InterPro" id="IPR013766">
    <property type="entry name" value="Thioredoxin_domain"/>
</dbReference>
<name>A0ABW5TFS4_9ENTE</name>
<dbReference type="RefSeq" id="WP_379979280.1">
    <property type="nucleotide sequence ID" value="NZ_JBHUMO010000010.1"/>
</dbReference>
<accession>A0ABW5TFS4</accession>
<dbReference type="Pfam" id="PF00085">
    <property type="entry name" value="Thioredoxin"/>
    <property type="match status" value="1"/>
</dbReference>
<dbReference type="EMBL" id="JBHUMO010000010">
    <property type="protein sequence ID" value="MFD2728156.1"/>
    <property type="molecule type" value="Genomic_DNA"/>
</dbReference>
<dbReference type="PANTHER" id="PTHR10438">
    <property type="entry name" value="THIOREDOXIN"/>
    <property type="match status" value="1"/>
</dbReference>
<protein>
    <submittedName>
        <fullName evidence="2">Thioredoxin family protein</fullName>
    </submittedName>
</protein>
<dbReference type="InterPro" id="IPR050620">
    <property type="entry name" value="Thioredoxin_H-type-like"/>
</dbReference>
<dbReference type="Proteomes" id="UP001597427">
    <property type="component" value="Unassembled WGS sequence"/>
</dbReference>
<sequence length="106" mass="12370">MIIPENLEELAGYVEKGKNVFFFTANWCGDCRFIHPSMPEIEALFPEYQFIEVDRDKYIDVASKWDIFGIPSFVVIQDGKELGRLVNKDRKTKEEIAEFLTHLPKN</sequence>
<evidence type="ECO:0000313" key="3">
    <source>
        <dbReference type="Proteomes" id="UP001597427"/>
    </source>
</evidence>
<dbReference type="PROSITE" id="PS51352">
    <property type="entry name" value="THIOREDOXIN_2"/>
    <property type="match status" value="1"/>
</dbReference>
<evidence type="ECO:0000313" key="2">
    <source>
        <dbReference type="EMBL" id="MFD2728156.1"/>
    </source>
</evidence>
<keyword evidence="3" id="KW-1185">Reference proteome</keyword>
<dbReference type="Gene3D" id="3.40.30.10">
    <property type="entry name" value="Glutaredoxin"/>
    <property type="match status" value="1"/>
</dbReference>
<dbReference type="CDD" id="cd02947">
    <property type="entry name" value="TRX_family"/>
    <property type="match status" value="1"/>
</dbReference>
<feature type="domain" description="Thioredoxin" evidence="1">
    <location>
        <begin position="1"/>
        <end position="105"/>
    </location>
</feature>
<gene>
    <name evidence="2" type="ORF">ACFSR0_01730</name>
</gene>
<reference evidence="3" key="1">
    <citation type="journal article" date="2019" name="Int. J. Syst. Evol. Microbiol.">
        <title>The Global Catalogue of Microorganisms (GCM) 10K type strain sequencing project: providing services to taxonomists for standard genome sequencing and annotation.</title>
        <authorList>
            <consortium name="The Broad Institute Genomics Platform"/>
            <consortium name="The Broad Institute Genome Sequencing Center for Infectious Disease"/>
            <person name="Wu L."/>
            <person name="Ma J."/>
        </authorList>
    </citation>
    <scope>NUCLEOTIDE SEQUENCE [LARGE SCALE GENOMIC DNA]</scope>
    <source>
        <strain evidence="3">TISTR 932</strain>
    </source>
</reference>
<organism evidence="2 3">
    <name type="scientific">Enterococcus camelliae</name>
    <dbReference type="NCBI Taxonomy" id="453959"/>
    <lineage>
        <taxon>Bacteria</taxon>
        <taxon>Bacillati</taxon>
        <taxon>Bacillota</taxon>
        <taxon>Bacilli</taxon>
        <taxon>Lactobacillales</taxon>
        <taxon>Enterococcaceae</taxon>
        <taxon>Enterococcus</taxon>
    </lineage>
</organism>
<dbReference type="InterPro" id="IPR036249">
    <property type="entry name" value="Thioredoxin-like_sf"/>
</dbReference>
<comment type="caution">
    <text evidence="2">The sequence shown here is derived from an EMBL/GenBank/DDBJ whole genome shotgun (WGS) entry which is preliminary data.</text>
</comment>
<proteinExistence type="predicted"/>
<dbReference type="PANTHER" id="PTHR10438:SF468">
    <property type="entry name" value="THIOREDOXIN-1-RELATED"/>
    <property type="match status" value="1"/>
</dbReference>
<evidence type="ECO:0000259" key="1">
    <source>
        <dbReference type="PROSITE" id="PS51352"/>
    </source>
</evidence>